<evidence type="ECO:0000259" key="8">
    <source>
        <dbReference type="Pfam" id="PF17917"/>
    </source>
</evidence>
<dbReference type="Proteomes" id="UP000257109">
    <property type="component" value="Unassembled WGS sequence"/>
</dbReference>
<keyword evidence="5" id="KW-0378">Hydrolase</keyword>
<evidence type="ECO:0000313" key="9">
    <source>
        <dbReference type="EMBL" id="RDX93764.1"/>
    </source>
</evidence>
<organism evidence="9 10">
    <name type="scientific">Mucuna pruriens</name>
    <name type="common">Velvet bean</name>
    <name type="synonym">Dolichos pruriens</name>
    <dbReference type="NCBI Taxonomy" id="157652"/>
    <lineage>
        <taxon>Eukaryota</taxon>
        <taxon>Viridiplantae</taxon>
        <taxon>Streptophyta</taxon>
        <taxon>Embryophyta</taxon>
        <taxon>Tracheophyta</taxon>
        <taxon>Spermatophyta</taxon>
        <taxon>Magnoliopsida</taxon>
        <taxon>eudicotyledons</taxon>
        <taxon>Gunneridae</taxon>
        <taxon>Pentapetalae</taxon>
        <taxon>rosids</taxon>
        <taxon>fabids</taxon>
        <taxon>Fabales</taxon>
        <taxon>Fabaceae</taxon>
        <taxon>Papilionoideae</taxon>
        <taxon>50 kb inversion clade</taxon>
        <taxon>NPAAA clade</taxon>
        <taxon>indigoferoid/millettioid clade</taxon>
        <taxon>Phaseoleae</taxon>
        <taxon>Mucuna</taxon>
    </lineage>
</organism>
<dbReference type="AlphaFoldDB" id="A0A371GT87"/>
<evidence type="ECO:0000256" key="4">
    <source>
        <dbReference type="ARBA" id="ARBA00022759"/>
    </source>
</evidence>
<feature type="compositionally biased region" description="Basic residues" evidence="7">
    <location>
        <begin position="20"/>
        <end position="41"/>
    </location>
</feature>
<feature type="non-terminal residue" evidence="9">
    <location>
        <position position="1"/>
    </location>
</feature>
<keyword evidence="10" id="KW-1185">Reference proteome</keyword>
<evidence type="ECO:0000256" key="3">
    <source>
        <dbReference type="ARBA" id="ARBA00022722"/>
    </source>
</evidence>
<keyword evidence="2" id="KW-0548">Nucleotidyltransferase</keyword>
<name>A0A371GT87_MUCPR</name>
<dbReference type="PANTHER" id="PTHR35046:SF9">
    <property type="entry name" value="RNA-DIRECTED DNA POLYMERASE"/>
    <property type="match status" value="1"/>
</dbReference>
<sequence>MTNKFSFVHKGNKITLKPLTPRKKLRKKSKSEKTKDKKGKNDKRENILISKKSIKKVLLSKKESLLLWPTNMYLVLNSPLDNLPPAFERMLGEFKVILRKEMLKSTKLILGQVLLCLTSLLARQMSRSLKRYKDRLTNPPSTFMRLMNHVLRYLIGKYMVEKSQALKEGLTNAPILALPNFSKIFELECDASNMGVEAILLQEGNPITYFSEKLTNAQINFSTYDKELYALVRVFQVWQHYLLPKEFVVHSDHEALKHLKSQNNLSKRHGHSLLSMLETKLLGFEHLKELYLKDEFFKEMIFSIMVQMELFIYIMIKQMCVPKISMRGLLVKKAHEGNLMGHFEEYKTFAKSKVKPHSLYTPLPILTMLMHMWKGFPLHLKGLSLGKGLRGSKRKYNTIWPLSRTKKKAKEAILCTLCPVALKALYRATLCFLCTFIAFSIHSMNKEEENLKNVRKEGIELSSQFTHLSLHVVEGALYRLWFLHDLDGLKGYSLFLVDS</sequence>
<evidence type="ECO:0000256" key="1">
    <source>
        <dbReference type="ARBA" id="ARBA00022679"/>
    </source>
</evidence>
<comment type="caution">
    <text evidence="9">The sequence shown here is derived from an EMBL/GenBank/DDBJ whole genome shotgun (WGS) entry which is preliminary data.</text>
</comment>
<dbReference type="GO" id="GO:0016787">
    <property type="term" value="F:hydrolase activity"/>
    <property type="evidence" value="ECO:0007669"/>
    <property type="project" value="UniProtKB-KW"/>
</dbReference>
<dbReference type="GO" id="GO:0003964">
    <property type="term" value="F:RNA-directed DNA polymerase activity"/>
    <property type="evidence" value="ECO:0007669"/>
    <property type="project" value="UniProtKB-KW"/>
</dbReference>
<dbReference type="InterPro" id="IPR043502">
    <property type="entry name" value="DNA/RNA_pol_sf"/>
</dbReference>
<dbReference type="SUPFAM" id="SSF56672">
    <property type="entry name" value="DNA/RNA polymerases"/>
    <property type="match status" value="1"/>
</dbReference>
<dbReference type="InterPro" id="IPR041373">
    <property type="entry name" value="RT_RNaseH"/>
</dbReference>
<keyword evidence="6" id="KW-0695">RNA-directed DNA polymerase</keyword>
<evidence type="ECO:0000256" key="2">
    <source>
        <dbReference type="ARBA" id="ARBA00022695"/>
    </source>
</evidence>
<dbReference type="CDD" id="cd09274">
    <property type="entry name" value="RNase_HI_RT_Ty3"/>
    <property type="match status" value="1"/>
</dbReference>
<evidence type="ECO:0000256" key="5">
    <source>
        <dbReference type="ARBA" id="ARBA00022801"/>
    </source>
</evidence>
<keyword evidence="4" id="KW-0255">Endonuclease</keyword>
<protein>
    <submittedName>
        <fullName evidence="9">Retrovirus-related Pol polyprotein</fullName>
    </submittedName>
</protein>
<dbReference type="EMBL" id="QJKJ01004534">
    <property type="protein sequence ID" value="RDX93764.1"/>
    <property type="molecule type" value="Genomic_DNA"/>
</dbReference>
<dbReference type="Pfam" id="PF17917">
    <property type="entry name" value="RT_RNaseH"/>
    <property type="match status" value="1"/>
</dbReference>
<gene>
    <name evidence="9" type="primary">pol</name>
    <name evidence="9" type="ORF">CR513_23935</name>
</gene>
<dbReference type="PANTHER" id="PTHR35046">
    <property type="entry name" value="ZINC KNUCKLE (CCHC-TYPE) FAMILY PROTEIN"/>
    <property type="match status" value="1"/>
</dbReference>
<keyword evidence="1" id="KW-0808">Transferase</keyword>
<accession>A0A371GT87</accession>
<evidence type="ECO:0000256" key="7">
    <source>
        <dbReference type="SAM" id="MobiDB-lite"/>
    </source>
</evidence>
<evidence type="ECO:0000313" key="10">
    <source>
        <dbReference type="Proteomes" id="UP000257109"/>
    </source>
</evidence>
<evidence type="ECO:0000256" key="6">
    <source>
        <dbReference type="ARBA" id="ARBA00022918"/>
    </source>
</evidence>
<proteinExistence type="predicted"/>
<dbReference type="GO" id="GO:0004519">
    <property type="term" value="F:endonuclease activity"/>
    <property type="evidence" value="ECO:0007669"/>
    <property type="project" value="UniProtKB-KW"/>
</dbReference>
<feature type="domain" description="Reverse transcriptase RNase H-like" evidence="8">
    <location>
        <begin position="180"/>
        <end position="274"/>
    </location>
</feature>
<keyword evidence="3" id="KW-0540">Nuclease</keyword>
<feature type="region of interest" description="Disordered" evidence="7">
    <location>
        <begin position="18"/>
        <end position="44"/>
    </location>
</feature>
<reference evidence="9" key="1">
    <citation type="submission" date="2018-05" db="EMBL/GenBank/DDBJ databases">
        <title>Draft genome of Mucuna pruriens seed.</title>
        <authorList>
            <person name="Nnadi N.E."/>
            <person name="Vos R."/>
            <person name="Hasami M.H."/>
            <person name="Devisetty U.K."/>
            <person name="Aguiy J.C."/>
        </authorList>
    </citation>
    <scope>NUCLEOTIDE SEQUENCE [LARGE SCALE GENOMIC DNA]</scope>
    <source>
        <strain evidence="9">JCA_2017</strain>
    </source>
</reference>
<dbReference type="OrthoDB" id="1933708at2759"/>